<accession>A0A068NTG5</accession>
<dbReference type="Gene3D" id="1.10.760.10">
    <property type="entry name" value="Cytochrome c-like domain"/>
    <property type="match status" value="1"/>
</dbReference>
<keyword evidence="9" id="KW-1185">Reference proteome</keyword>
<dbReference type="eggNOG" id="COG4654">
    <property type="taxonomic scope" value="Bacteria"/>
</dbReference>
<feature type="chain" id="PRO_5001651913" description="Cytochrome c domain-containing protein" evidence="6">
    <location>
        <begin position="24"/>
        <end position="152"/>
    </location>
</feature>
<dbReference type="STRING" id="661478.OP10G_1541"/>
<dbReference type="KEGG" id="fgi:OP10G_1541"/>
<name>A0A068NTG5_FIMGI</name>
<protein>
    <recommendedName>
        <fullName evidence="7">Cytochrome c domain-containing protein</fullName>
    </recommendedName>
</protein>
<evidence type="ECO:0000256" key="5">
    <source>
        <dbReference type="SAM" id="MobiDB-lite"/>
    </source>
</evidence>
<organism evidence="8 9">
    <name type="scientific">Fimbriimonas ginsengisoli Gsoil 348</name>
    <dbReference type="NCBI Taxonomy" id="661478"/>
    <lineage>
        <taxon>Bacteria</taxon>
        <taxon>Bacillati</taxon>
        <taxon>Armatimonadota</taxon>
        <taxon>Fimbriimonadia</taxon>
        <taxon>Fimbriimonadales</taxon>
        <taxon>Fimbriimonadaceae</taxon>
        <taxon>Fimbriimonas</taxon>
    </lineage>
</organism>
<proteinExistence type="predicted"/>
<reference evidence="8 9" key="1">
    <citation type="journal article" date="2014" name="PLoS ONE">
        <title>The first complete genome sequence of the class fimbriimonadia in the phylum armatimonadetes.</title>
        <authorList>
            <person name="Hu Z.Y."/>
            <person name="Wang Y.Z."/>
            <person name="Im W.T."/>
            <person name="Wang S.Y."/>
            <person name="Zhao G.P."/>
            <person name="Zheng H.J."/>
            <person name="Quan Z.X."/>
        </authorList>
    </citation>
    <scope>NUCLEOTIDE SEQUENCE [LARGE SCALE GENOMIC DNA]</scope>
    <source>
        <strain evidence="8">Gsoil 348</strain>
    </source>
</reference>
<dbReference type="GO" id="GO:0046872">
    <property type="term" value="F:metal ion binding"/>
    <property type="evidence" value="ECO:0007669"/>
    <property type="project" value="UniProtKB-KW"/>
</dbReference>
<dbReference type="PROSITE" id="PS51257">
    <property type="entry name" value="PROKAR_LIPOPROTEIN"/>
    <property type="match status" value="1"/>
</dbReference>
<dbReference type="RefSeq" id="WP_025226484.1">
    <property type="nucleotide sequence ID" value="NZ_CP007139.1"/>
</dbReference>
<sequence>MRKLLLFCAACALLAVGCSSKDATTADATTTGGTTATTTPPAKTPADTSTPSAPPAGGATGYPAVQAIFTKNCAGCHGGPKGKAGIDLTSYEGVMKGGAEGPIVKAGDPEGSVLVQALHGTGGKKQMPPKGALPADDIKTVESWIKDGAKKA</sequence>
<dbReference type="SUPFAM" id="SSF46626">
    <property type="entry name" value="Cytochrome c"/>
    <property type="match status" value="1"/>
</dbReference>
<dbReference type="InterPro" id="IPR011429">
    <property type="entry name" value="Cyt_c_Planctomycete-type"/>
</dbReference>
<gene>
    <name evidence="8" type="ORF">OP10G_1541</name>
</gene>
<keyword evidence="6" id="KW-0732">Signal</keyword>
<evidence type="ECO:0000256" key="6">
    <source>
        <dbReference type="SAM" id="SignalP"/>
    </source>
</evidence>
<feature type="signal peptide" evidence="6">
    <location>
        <begin position="1"/>
        <end position="23"/>
    </location>
</feature>
<dbReference type="PANTHER" id="PTHR35889">
    <property type="entry name" value="CYCLOINULO-OLIGOSACCHARIDE FRUCTANOTRANSFERASE-RELATED"/>
    <property type="match status" value="1"/>
</dbReference>
<dbReference type="InterPro" id="IPR036909">
    <property type="entry name" value="Cyt_c-like_dom_sf"/>
</dbReference>
<dbReference type="EMBL" id="CP007139">
    <property type="protein sequence ID" value="AIE84909.1"/>
    <property type="molecule type" value="Genomic_DNA"/>
</dbReference>
<evidence type="ECO:0000256" key="1">
    <source>
        <dbReference type="ARBA" id="ARBA00022617"/>
    </source>
</evidence>
<evidence type="ECO:0000256" key="4">
    <source>
        <dbReference type="PROSITE-ProRule" id="PRU00433"/>
    </source>
</evidence>
<feature type="compositionally biased region" description="Low complexity" evidence="5">
    <location>
        <begin position="23"/>
        <end position="57"/>
    </location>
</feature>
<keyword evidence="1 4" id="KW-0349">Heme</keyword>
<evidence type="ECO:0000256" key="2">
    <source>
        <dbReference type="ARBA" id="ARBA00022723"/>
    </source>
</evidence>
<evidence type="ECO:0000256" key="3">
    <source>
        <dbReference type="ARBA" id="ARBA00023004"/>
    </source>
</evidence>
<feature type="domain" description="Cytochrome c" evidence="7">
    <location>
        <begin position="53"/>
        <end position="149"/>
    </location>
</feature>
<dbReference type="AlphaFoldDB" id="A0A068NTG5"/>
<dbReference type="PROSITE" id="PS51007">
    <property type="entry name" value="CYTC"/>
    <property type="match status" value="1"/>
</dbReference>
<dbReference type="OrthoDB" id="108683at2"/>
<dbReference type="GO" id="GO:0020037">
    <property type="term" value="F:heme binding"/>
    <property type="evidence" value="ECO:0007669"/>
    <property type="project" value="InterPro"/>
</dbReference>
<dbReference type="PANTHER" id="PTHR35889:SF3">
    <property type="entry name" value="F-BOX DOMAIN-CONTAINING PROTEIN"/>
    <property type="match status" value="1"/>
</dbReference>
<keyword evidence="3 4" id="KW-0408">Iron</keyword>
<evidence type="ECO:0000313" key="8">
    <source>
        <dbReference type="EMBL" id="AIE84909.1"/>
    </source>
</evidence>
<dbReference type="Proteomes" id="UP000027982">
    <property type="component" value="Chromosome"/>
</dbReference>
<evidence type="ECO:0000313" key="9">
    <source>
        <dbReference type="Proteomes" id="UP000027982"/>
    </source>
</evidence>
<dbReference type="GO" id="GO:0009055">
    <property type="term" value="F:electron transfer activity"/>
    <property type="evidence" value="ECO:0007669"/>
    <property type="project" value="InterPro"/>
</dbReference>
<keyword evidence="2 4" id="KW-0479">Metal-binding</keyword>
<dbReference type="InterPro" id="IPR009056">
    <property type="entry name" value="Cyt_c-like_dom"/>
</dbReference>
<evidence type="ECO:0000259" key="7">
    <source>
        <dbReference type="PROSITE" id="PS51007"/>
    </source>
</evidence>
<dbReference type="Pfam" id="PF07635">
    <property type="entry name" value="PSCyt1"/>
    <property type="match status" value="1"/>
</dbReference>
<feature type="region of interest" description="Disordered" evidence="5">
    <location>
        <begin position="23"/>
        <end position="61"/>
    </location>
</feature>
<dbReference type="HOGENOM" id="CLU_1719648_0_0_0"/>